<sequence length="226" mass="25594">MSLFSVILFVILLLNIAKSDIQKGRAMNVTSSIRNFKEYMSRMIKEQSSKIQILLKKIELSAQTVLKRIRNMNEKSKIVNKIHPHKIKNKIDGVEYQIESPITENIKSNSIQSEVNGRSFGSHYVSTGYGASASANYGVATYHHHSIGFDPINIVVSMSLLSFLLQALQGILNRTRLPTPVVEAKSLTSGQIETWAKKTGTPDFVQMNSVYPKKFEYFKKKYQPKH</sequence>
<feature type="chain" id="PRO_5044021075" evidence="1">
    <location>
        <begin position="20"/>
        <end position="226"/>
    </location>
</feature>
<dbReference type="AlphaFoldDB" id="A0AAU9TCW0"/>
<feature type="signal peptide" evidence="1">
    <location>
        <begin position="1"/>
        <end position="19"/>
    </location>
</feature>
<accession>A0AAU9TCW0</accession>
<name>A0AAU9TCW0_EUPED</name>
<evidence type="ECO:0000313" key="3">
    <source>
        <dbReference type="Proteomes" id="UP001153954"/>
    </source>
</evidence>
<evidence type="ECO:0000313" key="2">
    <source>
        <dbReference type="EMBL" id="CAH2084644.1"/>
    </source>
</evidence>
<reference evidence="2" key="1">
    <citation type="submission" date="2022-03" db="EMBL/GenBank/DDBJ databases">
        <authorList>
            <person name="Tunstrom K."/>
        </authorList>
    </citation>
    <scope>NUCLEOTIDE SEQUENCE</scope>
</reference>
<comment type="caution">
    <text evidence="2">The sequence shown here is derived from an EMBL/GenBank/DDBJ whole genome shotgun (WGS) entry which is preliminary data.</text>
</comment>
<dbReference type="Proteomes" id="UP001153954">
    <property type="component" value="Unassembled WGS sequence"/>
</dbReference>
<protein>
    <submittedName>
        <fullName evidence="2">Uncharacterized protein</fullName>
    </submittedName>
</protein>
<keyword evidence="1" id="KW-0732">Signal</keyword>
<dbReference type="EMBL" id="CAKOGL010000003">
    <property type="protein sequence ID" value="CAH2084644.1"/>
    <property type="molecule type" value="Genomic_DNA"/>
</dbReference>
<evidence type="ECO:0000256" key="1">
    <source>
        <dbReference type="SAM" id="SignalP"/>
    </source>
</evidence>
<proteinExistence type="predicted"/>
<keyword evidence="3" id="KW-1185">Reference proteome</keyword>
<organism evidence="2 3">
    <name type="scientific">Euphydryas editha</name>
    <name type="common">Edith's checkerspot</name>
    <dbReference type="NCBI Taxonomy" id="104508"/>
    <lineage>
        <taxon>Eukaryota</taxon>
        <taxon>Metazoa</taxon>
        <taxon>Ecdysozoa</taxon>
        <taxon>Arthropoda</taxon>
        <taxon>Hexapoda</taxon>
        <taxon>Insecta</taxon>
        <taxon>Pterygota</taxon>
        <taxon>Neoptera</taxon>
        <taxon>Endopterygota</taxon>
        <taxon>Lepidoptera</taxon>
        <taxon>Glossata</taxon>
        <taxon>Ditrysia</taxon>
        <taxon>Papilionoidea</taxon>
        <taxon>Nymphalidae</taxon>
        <taxon>Nymphalinae</taxon>
        <taxon>Euphydryas</taxon>
    </lineage>
</organism>
<gene>
    <name evidence="2" type="ORF">EEDITHA_LOCUS1192</name>
</gene>